<name>A0A0E0L567_ORYPU</name>
<evidence type="ECO:0000313" key="2">
    <source>
        <dbReference type="EnsemblPlants" id="OPUNC05G21850.1"/>
    </source>
</evidence>
<evidence type="ECO:0000256" key="1">
    <source>
        <dbReference type="SAM" id="MobiDB-lite"/>
    </source>
</evidence>
<evidence type="ECO:0000313" key="3">
    <source>
        <dbReference type="Proteomes" id="UP000026962"/>
    </source>
</evidence>
<dbReference type="HOGENOM" id="CLU_2254536_0_0_1"/>
<reference evidence="2" key="2">
    <citation type="submission" date="2018-05" db="EMBL/GenBank/DDBJ databases">
        <title>OpunRS2 (Oryza punctata Reference Sequence Version 2).</title>
        <authorList>
            <person name="Zhang J."/>
            <person name="Kudrna D."/>
            <person name="Lee S."/>
            <person name="Talag J."/>
            <person name="Welchert J."/>
            <person name="Wing R.A."/>
        </authorList>
    </citation>
    <scope>NUCLEOTIDE SEQUENCE [LARGE SCALE GENOMIC DNA]</scope>
</reference>
<dbReference type="EnsemblPlants" id="OPUNC05G21850.1">
    <property type="protein sequence ID" value="OPUNC05G21850.1"/>
    <property type="gene ID" value="OPUNC05G21850"/>
</dbReference>
<dbReference type="Proteomes" id="UP000026962">
    <property type="component" value="Chromosome 5"/>
</dbReference>
<dbReference type="AlphaFoldDB" id="A0A0E0L567"/>
<accession>A0A0E0L567</accession>
<dbReference type="Gramene" id="OPUNC05G21850.1">
    <property type="protein sequence ID" value="OPUNC05G21850.1"/>
    <property type="gene ID" value="OPUNC05G21850"/>
</dbReference>
<sequence length="104" mass="11131">MAHACFRLSFVSYVSSSSKPPSAGGAMDRRNHTGGGKPRQAGKAAAAEAISEVTYTVRSDTRGSDWEQLEILEYTAIAATSLTFPHSRVVRSVKIISVPFLSVT</sequence>
<proteinExistence type="predicted"/>
<protein>
    <submittedName>
        <fullName evidence="2">Uncharacterized protein</fullName>
    </submittedName>
</protein>
<reference evidence="2" key="1">
    <citation type="submission" date="2015-04" db="UniProtKB">
        <authorList>
            <consortium name="EnsemblPlants"/>
        </authorList>
    </citation>
    <scope>IDENTIFICATION</scope>
</reference>
<feature type="region of interest" description="Disordered" evidence="1">
    <location>
        <begin position="15"/>
        <end position="43"/>
    </location>
</feature>
<organism evidence="2">
    <name type="scientific">Oryza punctata</name>
    <name type="common">Red rice</name>
    <dbReference type="NCBI Taxonomy" id="4537"/>
    <lineage>
        <taxon>Eukaryota</taxon>
        <taxon>Viridiplantae</taxon>
        <taxon>Streptophyta</taxon>
        <taxon>Embryophyta</taxon>
        <taxon>Tracheophyta</taxon>
        <taxon>Spermatophyta</taxon>
        <taxon>Magnoliopsida</taxon>
        <taxon>Liliopsida</taxon>
        <taxon>Poales</taxon>
        <taxon>Poaceae</taxon>
        <taxon>BOP clade</taxon>
        <taxon>Oryzoideae</taxon>
        <taxon>Oryzeae</taxon>
        <taxon>Oryzinae</taxon>
        <taxon>Oryza</taxon>
    </lineage>
</organism>
<keyword evidence="3" id="KW-1185">Reference proteome</keyword>